<name>A0AAN8NQG5_POLSC</name>
<dbReference type="AlphaFoldDB" id="A0AAN8NQG5"/>
<proteinExistence type="predicted"/>
<protein>
    <submittedName>
        <fullName evidence="2">Uncharacterized protein</fullName>
    </submittedName>
</protein>
<evidence type="ECO:0000313" key="3">
    <source>
        <dbReference type="Proteomes" id="UP001372834"/>
    </source>
</evidence>
<sequence>MAAGGSLPGEPGEDAGRKPSTETHFNNLRAATEPGKGGGGGGGNNLFPVSMASRAFYGRLDESSASFALSSRRSDNFPGDFSQKALQASHVQMCRVLWRRHNTTSPPIPILYVGKFDRLENIRVTQRYLKPFPTCPDAVLSPETEVSGVRTFTSVFICPQTFSTVFDTG</sequence>
<evidence type="ECO:0000313" key="2">
    <source>
        <dbReference type="EMBL" id="KAK6623576.1"/>
    </source>
</evidence>
<reference evidence="2 3" key="1">
    <citation type="submission" date="2023-10" db="EMBL/GenBank/DDBJ databases">
        <title>Genomes of two closely related lineages of the louse Polyplax serrata with different host specificities.</title>
        <authorList>
            <person name="Martinu J."/>
            <person name="Tarabai H."/>
            <person name="Stefka J."/>
            <person name="Hypsa V."/>
        </authorList>
    </citation>
    <scope>NUCLEOTIDE SEQUENCE [LARGE SCALE GENOMIC DNA]</scope>
    <source>
        <strain evidence="2">HR10_N</strain>
    </source>
</reference>
<accession>A0AAN8NQG5</accession>
<feature type="compositionally biased region" description="Gly residues" evidence="1">
    <location>
        <begin position="35"/>
        <end position="44"/>
    </location>
</feature>
<dbReference type="EMBL" id="JAWJWE010000038">
    <property type="protein sequence ID" value="KAK6623576.1"/>
    <property type="molecule type" value="Genomic_DNA"/>
</dbReference>
<gene>
    <name evidence="2" type="ORF">RUM43_009428</name>
</gene>
<dbReference type="Proteomes" id="UP001372834">
    <property type="component" value="Unassembled WGS sequence"/>
</dbReference>
<evidence type="ECO:0000256" key="1">
    <source>
        <dbReference type="SAM" id="MobiDB-lite"/>
    </source>
</evidence>
<comment type="caution">
    <text evidence="2">The sequence shown here is derived from an EMBL/GenBank/DDBJ whole genome shotgun (WGS) entry which is preliminary data.</text>
</comment>
<organism evidence="2 3">
    <name type="scientific">Polyplax serrata</name>
    <name type="common">Common mouse louse</name>
    <dbReference type="NCBI Taxonomy" id="468196"/>
    <lineage>
        <taxon>Eukaryota</taxon>
        <taxon>Metazoa</taxon>
        <taxon>Ecdysozoa</taxon>
        <taxon>Arthropoda</taxon>
        <taxon>Hexapoda</taxon>
        <taxon>Insecta</taxon>
        <taxon>Pterygota</taxon>
        <taxon>Neoptera</taxon>
        <taxon>Paraneoptera</taxon>
        <taxon>Psocodea</taxon>
        <taxon>Troctomorpha</taxon>
        <taxon>Phthiraptera</taxon>
        <taxon>Anoplura</taxon>
        <taxon>Polyplacidae</taxon>
        <taxon>Polyplax</taxon>
    </lineage>
</organism>
<feature type="region of interest" description="Disordered" evidence="1">
    <location>
        <begin position="1"/>
        <end position="44"/>
    </location>
</feature>